<gene>
    <name evidence="1" type="ORF">ERUC_LOCUS29751</name>
</gene>
<accession>A0ABC8KXR8</accession>
<comment type="caution">
    <text evidence="1">The sequence shown here is derived from an EMBL/GenBank/DDBJ whole genome shotgun (WGS) entry which is preliminary data.</text>
</comment>
<dbReference type="EMBL" id="CAKOAT010375154">
    <property type="protein sequence ID" value="CAH8363995.1"/>
    <property type="molecule type" value="Genomic_DNA"/>
</dbReference>
<name>A0ABC8KXR8_ERUVS</name>
<proteinExistence type="predicted"/>
<keyword evidence="2" id="KW-1185">Reference proteome</keyword>
<protein>
    <submittedName>
        <fullName evidence="1">Uncharacterized protein</fullName>
    </submittedName>
</protein>
<evidence type="ECO:0000313" key="2">
    <source>
        <dbReference type="Proteomes" id="UP001642260"/>
    </source>
</evidence>
<dbReference type="AlphaFoldDB" id="A0ABC8KXR8"/>
<organism evidence="1 2">
    <name type="scientific">Eruca vesicaria subsp. sativa</name>
    <name type="common">Garden rocket</name>
    <name type="synonym">Eruca sativa</name>
    <dbReference type="NCBI Taxonomy" id="29727"/>
    <lineage>
        <taxon>Eukaryota</taxon>
        <taxon>Viridiplantae</taxon>
        <taxon>Streptophyta</taxon>
        <taxon>Embryophyta</taxon>
        <taxon>Tracheophyta</taxon>
        <taxon>Spermatophyta</taxon>
        <taxon>Magnoliopsida</taxon>
        <taxon>eudicotyledons</taxon>
        <taxon>Gunneridae</taxon>
        <taxon>Pentapetalae</taxon>
        <taxon>rosids</taxon>
        <taxon>malvids</taxon>
        <taxon>Brassicales</taxon>
        <taxon>Brassicaceae</taxon>
        <taxon>Brassiceae</taxon>
        <taxon>Eruca</taxon>
    </lineage>
</organism>
<evidence type="ECO:0000313" key="1">
    <source>
        <dbReference type="EMBL" id="CAH8363995.1"/>
    </source>
</evidence>
<sequence>MSSLSRLRLIFGCPTAFTALLFVSELPLQRERRSSFHRSDLLSSRPTAISAPKAVDLSSNCRGSQAVIYSEIMSKSELFVEPDPELRVALLDQKEADKKLRLSLHRQDDEAFI</sequence>
<reference evidence="1 2" key="1">
    <citation type="submission" date="2022-03" db="EMBL/GenBank/DDBJ databases">
        <authorList>
            <person name="Macdonald S."/>
            <person name="Ahmed S."/>
            <person name="Newling K."/>
        </authorList>
    </citation>
    <scope>NUCLEOTIDE SEQUENCE [LARGE SCALE GENOMIC DNA]</scope>
</reference>
<dbReference type="Proteomes" id="UP001642260">
    <property type="component" value="Unassembled WGS sequence"/>
</dbReference>